<evidence type="ECO:0000313" key="2">
    <source>
        <dbReference type="EMBL" id="ADJ29871.1"/>
    </source>
</evidence>
<proteinExistence type="predicted"/>
<feature type="region of interest" description="Disordered" evidence="1">
    <location>
        <begin position="1"/>
        <end position="44"/>
    </location>
</feature>
<evidence type="ECO:0000256" key="1">
    <source>
        <dbReference type="SAM" id="MobiDB-lite"/>
    </source>
</evidence>
<accession>D8KCD0</accession>
<reference evidence="3" key="1">
    <citation type="submission" date="2010-06" db="EMBL/GenBank/DDBJ databases">
        <title>Complete sequence of plasmid1 of Nitrosococcus watsoni C-113.</title>
        <authorList>
            <person name="Lucas S."/>
            <person name="Copeland A."/>
            <person name="Lapidus A."/>
            <person name="Cheng J.-F."/>
            <person name="Bruce D."/>
            <person name="Goodwin L."/>
            <person name="Pitluck S."/>
            <person name="Malfatti S.A."/>
            <person name="Chain P.S.G."/>
            <person name="Land M."/>
            <person name="Hauser L."/>
            <person name="Kyrpides N."/>
            <person name="Ivanova N."/>
            <person name="Cambell M.A."/>
            <person name="Heidelberg J.F."/>
            <person name="Klotz M.G."/>
            <person name="Woyke T."/>
        </authorList>
    </citation>
    <scope>NUCLEOTIDE SEQUENCE [LARGE SCALE GENOMIC DNA]</scope>
    <source>
        <strain evidence="3">C-113</strain>
        <plasmid evidence="3">pNWAT01</plasmid>
    </source>
</reference>
<dbReference type="KEGG" id="nwa:Nwat_3154"/>
<dbReference type="HOGENOM" id="CLU_062408_0_0_6"/>
<dbReference type="Pfam" id="PF07042">
    <property type="entry name" value="TrfA"/>
    <property type="match status" value="1"/>
</dbReference>
<protein>
    <submittedName>
        <fullName evidence="2">TrfA family protein</fullName>
    </submittedName>
</protein>
<dbReference type="OrthoDB" id="8481003at2"/>
<keyword evidence="3" id="KW-1185">Reference proteome</keyword>
<dbReference type="RefSeq" id="WP_013221927.1">
    <property type="nucleotide sequence ID" value="NC_014316.1"/>
</dbReference>
<keyword evidence="2" id="KW-0614">Plasmid</keyword>
<name>D8KCD0_NITWC</name>
<dbReference type="Proteomes" id="UP000000393">
    <property type="component" value="Plasmid pNWAT01"/>
</dbReference>
<feature type="compositionally biased region" description="Basic residues" evidence="1">
    <location>
        <begin position="23"/>
        <end position="32"/>
    </location>
</feature>
<dbReference type="EMBL" id="CP002087">
    <property type="protein sequence ID" value="ADJ29871.1"/>
    <property type="molecule type" value="Genomic_DNA"/>
</dbReference>
<gene>
    <name evidence="2" type="ordered locus">Nwat_3154</name>
</gene>
<dbReference type="AlphaFoldDB" id="D8KCD0"/>
<sequence length="293" mass="34418">MSSSKKNRATSNQIADRINKIAARSKQRKKASPSKNSTTGEEEQNLILPSWPEWERAIPNEIVRSALFNIGNRRERREYHEDVPIVVLGDGEIIYRGQELRQDDQDVWLYVLQLARHQPLGEWVEFSAYSFCKSLGWSTSGQSYKRLMTCLSRMQATALKIRNKRLNKGISLSLIRMFDYEDDQGNRLDRWRVWVEPKMRQLFGNVHYTRLEWKQRRQLKPLAKWLQGYFASHKQPKPVSVASLHQGCGSEQKQLRFFRPKLKSALDEMKAIGFLEVWCLDDKDRIHVVRAKK</sequence>
<evidence type="ECO:0000313" key="3">
    <source>
        <dbReference type="Proteomes" id="UP000000393"/>
    </source>
</evidence>
<dbReference type="InterPro" id="IPR010751">
    <property type="entry name" value="TrfA"/>
</dbReference>
<organism evidence="2 3">
    <name type="scientific">Nitrosococcus watsoni (strain C-113)</name>
    <dbReference type="NCBI Taxonomy" id="105559"/>
    <lineage>
        <taxon>Bacteria</taxon>
        <taxon>Pseudomonadati</taxon>
        <taxon>Pseudomonadota</taxon>
        <taxon>Gammaproteobacteria</taxon>
        <taxon>Chromatiales</taxon>
        <taxon>Chromatiaceae</taxon>
        <taxon>Nitrosococcus</taxon>
    </lineage>
</organism>
<geneLocation type="plasmid" evidence="2 3">
    <name>pNWAT01</name>
</geneLocation>